<dbReference type="PANTHER" id="PTHR36749:SF1">
    <property type="entry name" value="F7O18.3 PROTEIN"/>
    <property type="match status" value="1"/>
</dbReference>
<sequence length="308" mass="35105">MDVPVNDLYSGLNIPPQTKRQRKDEAKQKNDNRDKEDDRTTATDPSATVKRPRLAKKPRGISDTMKKLEKHLLMDKTFAKASALFSQFISDHLTSESSALFLQTLTTVMDEKRGTLSCKTEWKELQTLMEMLDTKRDVILSVRDDSERRERERKLDAWKFSVVTHKQLCTDETYQFNKAAKAVKFRFEKTIDKGKGQEKVALAPELHTELMPLLRTLSDKVNVAWAATIVEGVLALATRHRLLFSAQDRVEIDGWTKIVKDRRSAPPIARSAASDARRNIVAINGYEHSEAGAKVPGRYNHPLFNKEI</sequence>
<protein>
    <submittedName>
        <fullName evidence="2">Uncharacterized protein</fullName>
    </submittedName>
</protein>
<evidence type="ECO:0000313" key="3">
    <source>
        <dbReference type="Proteomes" id="UP001162060"/>
    </source>
</evidence>
<dbReference type="AlphaFoldDB" id="A0AAV1TR79"/>
<name>A0AAV1TR79_9STRA</name>
<reference evidence="2" key="1">
    <citation type="submission" date="2024-01" db="EMBL/GenBank/DDBJ databases">
        <authorList>
            <person name="Webb A."/>
        </authorList>
    </citation>
    <scope>NUCLEOTIDE SEQUENCE</scope>
    <source>
        <strain evidence="2">Pm1</strain>
    </source>
</reference>
<dbReference type="PANTHER" id="PTHR36749">
    <property type="entry name" value="F7O18.3 PROTEIN"/>
    <property type="match status" value="1"/>
</dbReference>
<dbReference type="Proteomes" id="UP001162060">
    <property type="component" value="Unassembled WGS sequence"/>
</dbReference>
<comment type="caution">
    <text evidence="2">The sequence shown here is derived from an EMBL/GenBank/DDBJ whole genome shotgun (WGS) entry which is preliminary data.</text>
</comment>
<feature type="compositionally biased region" description="Basic residues" evidence="1">
    <location>
        <begin position="50"/>
        <end position="59"/>
    </location>
</feature>
<proteinExistence type="predicted"/>
<evidence type="ECO:0000313" key="2">
    <source>
        <dbReference type="EMBL" id="CAK7923853.1"/>
    </source>
</evidence>
<organism evidence="2 3">
    <name type="scientific">Peronospora matthiolae</name>
    <dbReference type="NCBI Taxonomy" id="2874970"/>
    <lineage>
        <taxon>Eukaryota</taxon>
        <taxon>Sar</taxon>
        <taxon>Stramenopiles</taxon>
        <taxon>Oomycota</taxon>
        <taxon>Peronosporomycetes</taxon>
        <taxon>Peronosporales</taxon>
        <taxon>Peronosporaceae</taxon>
        <taxon>Peronospora</taxon>
    </lineage>
</organism>
<evidence type="ECO:0000256" key="1">
    <source>
        <dbReference type="SAM" id="MobiDB-lite"/>
    </source>
</evidence>
<gene>
    <name evidence="2" type="ORF">PM001_LOCUS9003</name>
</gene>
<feature type="compositionally biased region" description="Basic and acidic residues" evidence="1">
    <location>
        <begin position="22"/>
        <end position="41"/>
    </location>
</feature>
<accession>A0AAV1TR79</accession>
<dbReference type="EMBL" id="CAKLBY020000071">
    <property type="protein sequence ID" value="CAK7923853.1"/>
    <property type="molecule type" value="Genomic_DNA"/>
</dbReference>
<feature type="region of interest" description="Disordered" evidence="1">
    <location>
        <begin position="1"/>
        <end position="62"/>
    </location>
</feature>